<evidence type="ECO:0000313" key="3">
    <source>
        <dbReference type="Proteomes" id="UP000440578"/>
    </source>
</evidence>
<evidence type="ECO:0000259" key="1">
    <source>
        <dbReference type="Pfam" id="PF21787"/>
    </source>
</evidence>
<keyword evidence="3" id="KW-1185">Reference proteome</keyword>
<protein>
    <submittedName>
        <fullName evidence="2">DNA transposase THAP9</fullName>
    </submittedName>
</protein>
<sequence>MERRKMEKIQMRPGFHDAILALIKEKFAGSSDQDKLCVIAFDEIHLKARLAYQRSDDIIEGFADHGPLGRSNACADHALVMMVRGITKRWKQPLGFFLSAGTTKATVQQQLLVQCIRRVTEAGLTVLATTCDMGTNNQSTYR</sequence>
<dbReference type="EMBL" id="VIIS01001343">
    <property type="protein sequence ID" value="KAF0299664.1"/>
    <property type="molecule type" value="Genomic_DNA"/>
</dbReference>
<dbReference type="Pfam" id="PF21787">
    <property type="entry name" value="TNP-like_RNaseH_N"/>
    <property type="match status" value="1"/>
</dbReference>
<evidence type="ECO:0000313" key="2">
    <source>
        <dbReference type="EMBL" id="KAF0299664.1"/>
    </source>
</evidence>
<dbReference type="InterPro" id="IPR048365">
    <property type="entry name" value="TNP-like_RNaseH_N"/>
</dbReference>
<proteinExistence type="predicted"/>
<dbReference type="Proteomes" id="UP000440578">
    <property type="component" value="Unassembled WGS sequence"/>
</dbReference>
<reference evidence="2 3" key="1">
    <citation type="submission" date="2019-07" db="EMBL/GenBank/DDBJ databases">
        <title>Draft genome assembly of a fouling barnacle, Amphibalanus amphitrite (Darwin, 1854): The first reference genome for Thecostraca.</title>
        <authorList>
            <person name="Kim W."/>
        </authorList>
    </citation>
    <scope>NUCLEOTIDE SEQUENCE [LARGE SCALE GENOMIC DNA]</scope>
    <source>
        <strain evidence="2">SNU_AA5</strain>
        <tissue evidence="2">Soma without cirri and trophi</tissue>
    </source>
</reference>
<organism evidence="2 3">
    <name type="scientific">Amphibalanus amphitrite</name>
    <name type="common">Striped barnacle</name>
    <name type="synonym">Balanus amphitrite</name>
    <dbReference type="NCBI Taxonomy" id="1232801"/>
    <lineage>
        <taxon>Eukaryota</taxon>
        <taxon>Metazoa</taxon>
        <taxon>Ecdysozoa</taxon>
        <taxon>Arthropoda</taxon>
        <taxon>Crustacea</taxon>
        <taxon>Multicrustacea</taxon>
        <taxon>Cirripedia</taxon>
        <taxon>Thoracica</taxon>
        <taxon>Thoracicalcarea</taxon>
        <taxon>Balanomorpha</taxon>
        <taxon>Balanoidea</taxon>
        <taxon>Balanidae</taxon>
        <taxon>Amphibalaninae</taxon>
        <taxon>Amphibalanus</taxon>
    </lineage>
</organism>
<feature type="domain" description="Transposable element P transposase-like RNase H" evidence="1">
    <location>
        <begin position="12"/>
        <end position="141"/>
    </location>
</feature>
<comment type="caution">
    <text evidence="2">The sequence shown here is derived from an EMBL/GenBank/DDBJ whole genome shotgun (WGS) entry which is preliminary data.</text>
</comment>
<accession>A0A6A4W7E5</accession>
<gene>
    <name evidence="2" type="primary">THAP9_10</name>
    <name evidence="2" type="ORF">FJT64_027666</name>
</gene>
<name>A0A6A4W7E5_AMPAM</name>
<dbReference type="AlphaFoldDB" id="A0A6A4W7E5"/>